<reference evidence="7" key="2">
    <citation type="journal article" date="2022" name="Microbiol. Resour. Announc.">
        <title>Whole-Genome Sequence of Entomortierella parvispora E1425, a Mucoromycotan Fungus Associated with Burkholderiaceae-Related Endosymbiotic Bacteria.</title>
        <authorList>
            <person name="Herlambang A."/>
            <person name="Guo Y."/>
            <person name="Takashima Y."/>
            <person name="Narisawa K."/>
            <person name="Ohta H."/>
            <person name="Nishizawa T."/>
        </authorList>
    </citation>
    <scope>NUCLEOTIDE SEQUENCE</scope>
    <source>
        <strain evidence="7">E1425</strain>
    </source>
</reference>
<proteinExistence type="inferred from homology"/>
<gene>
    <name evidence="7" type="ORF">EMPS_07411</name>
</gene>
<dbReference type="PANTHER" id="PTHR47356">
    <property type="entry name" value="FAD-DEPENDENT MONOOXYGENASE ASQG-RELATED"/>
    <property type="match status" value="1"/>
</dbReference>
<keyword evidence="3" id="KW-0274">FAD</keyword>
<dbReference type="GO" id="GO:0004497">
    <property type="term" value="F:monooxygenase activity"/>
    <property type="evidence" value="ECO:0007669"/>
    <property type="project" value="InterPro"/>
</dbReference>
<dbReference type="AlphaFoldDB" id="A0A9P3LYF1"/>
<organism evidence="7 8">
    <name type="scientific">Entomortierella parvispora</name>
    <dbReference type="NCBI Taxonomy" id="205924"/>
    <lineage>
        <taxon>Eukaryota</taxon>
        <taxon>Fungi</taxon>
        <taxon>Fungi incertae sedis</taxon>
        <taxon>Mucoromycota</taxon>
        <taxon>Mortierellomycotina</taxon>
        <taxon>Mortierellomycetes</taxon>
        <taxon>Mortierellales</taxon>
        <taxon>Mortierellaceae</taxon>
        <taxon>Entomortierella</taxon>
    </lineage>
</organism>
<evidence type="ECO:0000313" key="8">
    <source>
        <dbReference type="Proteomes" id="UP000827284"/>
    </source>
</evidence>
<evidence type="ECO:0000313" key="7">
    <source>
        <dbReference type="EMBL" id="GJJ75053.1"/>
    </source>
</evidence>
<dbReference type="SUPFAM" id="SSF51905">
    <property type="entry name" value="FAD/NAD(P)-binding domain"/>
    <property type="match status" value="1"/>
</dbReference>
<dbReference type="OrthoDB" id="655030at2759"/>
<keyword evidence="4" id="KW-0560">Oxidoreductase</keyword>
<dbReference type="InterPro" id="IPR002938">
    <property type="entry name" value="FAD-bd"/>
</dbReference>
<evidence type="ECO:0000256" key="4">
    <source>
        <dbReference type="ARBA" id="ARBA00023002"/>
    </source>
</evidence>
<evidence type="ECO:0000256" key="2">
    <source>
        <dbReference type="ARBA" id="ARBA00022630"/>
    </source>
</evidence>
<dbReference type="GO" id="GO:0071949">
    <property type="term" value="F:FAD binding"/>
    <property type="evidence" value="ECO:0007669"/>
    <property type="project" value="InterPro"/>
</dbReference>
<evidence type="ECO:0000256" key="5">
    <source>
        <dbReference type="SAM" id="Phobius"/>
    </source>
</evidence>
<dbReference type="Proteomes" id="UP000827284">
    <property type="component" value="Unassembled WGS sequence"/>
</dbReference>
<keyword evidence="5" id="KW-0812">Transmembrane</keyword>
<evidence type="ECO:0000256" key="1">
    <source>
        <dbReference type="ARBA" id="ARBA00007992"/>
    </source>
</evidence>
<keyword evidence="5" id="KW-0472">Membrane</keyword>
<comment type="similarity">
    <text evidence="1">Belongs to the paxM FAD-dependent monooxygenase family.</text>
</comment>
<sequence>MSSEQQPASPGARPHVIIVGAGIGGLTLALLLERAGVPYIILEKASSSKPLGSAFCLSATVTYLFRQLGIFEEFKDNTLPSEELCAYDHECKPVYTMDFQLGVPIPATPFTWVTFTTMQRTICWMVVEHSDESSSKEHDSFRNSEWGAGEAGAMAESVRHFPIPNGGKSGTTMGHLIDKTDKDLISKVVLEEKVFKTWYGGRTVLLGDGNKGLWWM</sequence>
<dbReference type="PANTHER" id="PTHR47356:SF2">
    <property type="entry name" value="FAD-BINDING DOMAIN-CONTAINING PROTEIN-RELATED"/>
    <property type="match status" value="1"/>
</dbReference>
<keyword evidence="2" id="KW-0285">Flavoprotein</keyword>
<dbReference type="Pfam" id="PF01494">
    <property type="entry name" value="FAD_binding_3"/>
    <property type="match status" value="1"/>
</dbReference>
<accession>A0A9P3LYF1</accession>
<dbReference type="EMBL" id="BQFW01000010">
    <property type="protein sequence ID" value="GJJ75053.1"/>
    <property type="molecule type" value="Genomic_DNA"/>
</dbReference>
<keyword evidence="5" id="KW-1133">Transmembrane helix</keyword>
<dbReference type="Gene3D" id="3.50.50.60">
    <property type="entry name" value="FAD/NAD(P)-binding domain"/>
    <property type="match status" value="1"/>
</dbReference>
<protein>
    <recommendedName>
        <fullName evidence="6">FAD-binding domain-containing protein</fullName>
    </recommendedName>
</protein>
<feature type="transmembrane region" description="Helical" evidence="5">
    <location>
        <begin position="12"/>
        <end position="32"/>
    </location>
</feature>
<evidence type="ECO:0000256" key="3">
    <source>
        <dbReference type="ARBA" id="ARBA00022827"/>
    </source>
</evidence>
<keyword evidence="8" id="KW-1185">Reference proteome</keyword>
<feature type="domain" description="FAD-binding" evidence="6">
    <location>
        <begin position="15"/>
        <end position="82"/>
    </location>
</feature>
<comment type="caution">
    <text evidence="7">The sequence shown here is derived from an EMBL/GenBank/DDBJ whole genome shotgun (WGS) entry which is preliminary data.</text>
</comment>
<evidence type="ECO:0000259" key="6">
    <source>
        <dbReference type="Pfam" id="PF01494"/>
    </source>
</evidence>
<dbReference type="InterPro" id="IPR036188">
    <property type="entry name" value="FAD/NAD-bd_sf"/>
</dbReference>
<dbReference type="InterPro" id="IPR050562">
    <property type="entry name" value="FAD_mOase_fung"/>
</dbReference>
<name>A0A9P3LYF1_9FUNG</name>
<reference evidence="7" key="1">
    <citation type="submission" date="2021-11" db="EMBL/GenBank/DDBJ databases">
        <authorList>
            <person name="Herlambang A."/>
            <person name="Guo Y."/>
            <person name="Takashima Y."/>
            <person name="Nishizawa T."/>
        </authorList>
    </citation>
    <scope>NUCLEOTIDE SEQUENCE</scope>
    <source>
        <strain evidence="7">E1425</strain>
    </source>
</reference>